<dbReference type="EMBL" id="JASBWU010000003">
    <property type="protein sequence ID" value="KAJ9123316.1"/>
    <property type="molecule type" value="Genomic_DNA"/>
</dbReference>
<comment type="caution">
    <text evidence="1">The sequence shown here is derived from an EMBL/GenBank/DDBJ whole genome shotgun (WGS) entry which is preliminary data.</text>
</comment>
<sequence length="346" mass="36378">MSDTFSPAALKKRRNAKGLQLSSQSLAPPTSSAGGGNGNGSATGSQHLLGLNHAGAGHGGMIQDALSEYINMNQATPTIASASASATRKEAADNEDDEEKVMTPTQANLAPALPHPIRSTTGKSRVSRKKPIDLDISKSLAVRKAPLHPGGGSDELGERLEGMRVGDGNISSSSSTARPTTTRRPSTLSHAETSTSSATSSSRPSTKKKKPTSSSGPKEKETLEVGPFGDLRNDEFKVVGDLGAGAGGTVDKVIHVPTGTIMAKKVGSPSPFPNPQLRANPNVFFCSRALPLPQLVLIDAKPAVRKQILRELQIMHGCASPFIVSFYGAFMKEPHICICMEYMDRT</sequence>
<gene>
    <name evidence="1" type="ORF">QFC22_001515</name>
</gene>
<evidence type="ECO:0000313" key="1">
    <source>
        <dbReference type="EMBL" id="KAJ9123316.1"/>
    </source>
</evidence>
<evidence type="ECO:0000313" key="2">
    <source>
        <dbReference type="Proteomes" id="UP001243375"/>
    </source>
</evidence>
<reference evidence="1" key="1">
    <citation type="submission" date="2023-04" db="EMBL/GenBank/DDBJ databases">
        <title>Draft Genome sequencing of Naganishia species isolated from polar environments using Oxford Nanopore Technology.</title>
        <authorList>
            <person name="Leo P."/>
            <person name="Venkateswaran K."/>
        </authorList>
    </citation>
    <scope>NUCLEOTIDE SEQUENCE</scope>
    <source>
        <strain evidence="1">MNA-CCFEE 5425</strain>
    </source>
</reference>
<organism evidence="1 2">
    <name type="scientific">Naganishia vaughanmartiniae</name>
    <dbReference type="NCBI Taxonomy" id="1424756"/>
    <lineage>
        <taxon>Eukaryota</taxon>
        <taxon>Fungi</taxon>
        <taxon>Dikarya</taxon>
        <taxon>Basidiomycota</taxon>
        <taxon>Agaricomycotina</taxon>
        <taxon>Tremellomycetes</taxon>
        <taxon>Filobasidiales</taxon>
        <taxon>Filobasidiaceae</taxon>
        <taxon>Naganishia</taxon>
    </lineage>
</organism>
<dbReference type="Proteomes" id="UP001243375">
    <property type="component" value="Unassembled WGS sequence"/>
</dbReference>
<protein>
    <submittedName>
        <fullName evidence="1">Uncharacterized protein</fullName>
    </submittedName>
</protein>
<proteinExistence type="predicted"/>
<name>A0ACC2XIU3_9TREE</name>
<keyword evidence="2" id="KW-1185">Reference proteome</keyword>
<accession>A0ACC2XIU3</accession>